<dbReference type="GO" id="GO:0005548">
    <property type="term" value="F:phospholipid transporter activity"/>
    <property type="evidence" value="ECO:0007669"/>
    <property type="project" value="TreeGrafter"/>
</dbReference>
<dbReference type="NCBIfam" id="TIGR04430">
    <property type="entry name" value="OM_asym_MlaD"/>
    <property type="match status" value="1"/>
</dbReference>
<evidence type="ECO:0000313" key="3">
    <source>
        <dbReference type="EMBL" id="RCU49857.1"/>
    </source>
</evidence>
<dbReference type="PANTHER" id="PTHR33371:SF4">
    <property type="entry name" value="INTERMEMBRANE PHOSPHOLIPID TRANSPORT SYSTEM BINDING PROTEIN MLAD"/>
    <property type="match status" value="1"/>
</dbReference>
<dbReference type="PANTHER" id="PTHR33371">
    <property type="entry name" value="INTERMEMBRANE PHOSPHOLIPID TRANSPORT SYSTEM BINDING PROTEIN MLAD-RELATED"/>
    <property type="match status" value="1"/>
</dbReference>
<feature type="domain" description="Mce/MlaD" evidence="2">
    <location>
        <begin position="45"/>
        <end position="123"/>
    </location>
</feature>
<dbReference type="Pfam" id="PF02470">
    <property type="entry name" value="MlaD"/>
    <property type="match status" value="1"/>
</dbReference>
<dbReference type="InterPro" id="IPR003399">
    <property type="entry name" value="Mce/MlaD"/>
</dbReference>
<evidence type="ECO:0000256" key="1">
    <source>
        <dbReference type="SAM" id="Phobius"/>
    </source>
</evidence>
<accession>A0A368NGY8</accession>
<sequence>MQNSKRFDQRKIEILVGFFVLTSFLALLMLSLKVATSELSTSTNSYTLFAKFDNIGGLKVRAPIKVGGVVIGRVASIALDPTDWVPVVEMRLDADYNRFTDSTSASILTSGLLGEQYIGLQPGFEEFEEESIYLADGDKIPDTKSALVLEDLIGQFLYSQSK</sequence>
<protein>
    <submittedName>
        <fullName evidence="3">Outer membrane lipid asymmetry maintenance protein MlaD</fullName>
    </submittedName>
</protein>
<dbReference type="AlphaFoldDB" id="A0A368NGY8"/>
<dbReference type="EMBL" id="QPID01000005">
    <property type="protein sequence ID" value="RCU49857.1"/>
    <property type="molecule type" value="Genomic_DNA"/>
</dbReference>
<organism evidence="3 4">
    <name type="scientific">Corallincola holothuriorum</name>
    <dbReference type="NCBI Taxonomy" id="2282215"/>
    <lineage>
        <taxon>Bacteria</taxon>
        <taxon>Pseudomonadati</taxon>
        <taxon>Pseudomonadota</taxon>
        <taxon>Gammaproteobacteria</taxon>
        <taxon>Alteromonadales</taxon>
        <taxon>Psychromonadaceae</taxon>
        <taxon>Corallincola</taxon>
    </lineage>
</organism>
<keyword evidence="1" id="KW-1133">Transmembrane helix</keyword>
<evidence type="ECO:0000259" key="2">
    <source>
        <dbReference type="Pfam" id="PF02470"/>
    </source>
</evidence>
<gene>
    <name evidence="3" type="primary">mlaD</name>
    <name evidence="3" type="ORF">DU002_09500</name>
</gene>
<dbReference type="OrthoDB" id="9788420at2"/>
<name>A0A368NGY8_9GAMM</name>
<keyword evidence="4" id="KW-1185">Reference proteome</keyword>
<proteinExistence type="predicted"/>
<reference evidence="3 4" key="1">
    <citation type="submission" date="2018-07" db="EMBL/GenBank/DDBJ databases">
        <title>Corallincola holothuriorum sp. nov., a new facultative anaerobe isolated from sea cucumber Apostichopus japonicus.</title>
        <authorList>
            <person name="Xia H."/>
        </authorList>
    </citation>
    <scope>NUCLEOTIDE SEQUENCE [LARGE SCALE GENOMIC DNA]</scope>
    <source>
        <strain evidence="3 4">C4</strain>
    </source>
</reference>
<feature type="transmembrane region" description="Helical" evidence="1">
    <location>
        <begin position="12"/>
        <end position="32"/>
    </location>
</feature>
<dbReference type="Proteomes" id="UP000252558">
    <property type="component" value="Unassembled WGS sequence"/>
</dbReference>
<dbReference type="InterPro" id="IPR052336">
    <property type="entry name" value="MlaD_Phospholipid_Transporter"/>
</dbReference>
<keyword evidence="1" id="KW-0812">Transmembrane</keyword>
<keyword evidence="1" id="KW-0472">Membrane</keyword>
<dbReference type="RefSeq" id="WP_114338143.1">
    <property type="nucleotide sequence ID" value="NZ_QPID01000005.1"/>
</dbReference>
<dbReference type="GO" id="GO:0005543">
    <property type="term" value="F:phospholipid binding"/>
    <property type="evidence" value="ECO:0007669"/>
    <property type="project" value="TreeGrafter"/>
</dbReference>
<dbReference type="InterPro" id="IPR030970">
    <property type="entry name" value="ABC_MlaD"/>
</dbReference>
<evidence type="ECO:0000313" key="4">
    <source>
        <dbReference type="Proteomes" id="UP000252558"/>
    </source>
</evidence>
<comment type="caution">
    <text evidence="3">The sequence shown here is derived from an EMBL/GenBank/DDBJ whole genome shotgun (WGS) entry which is preliminary data.</text>
</comment>